<name>A0ABV8HUL6_9ACTN</name>
<accession>A0ABV8HUL6</accession>
<keyword evidence="4" id="KW-1185">Reference proteome</keyword>
<evidence type="ECO:0000313" key="3">
    <source>
        <dbReference type="EMBL" id="MFC4035764.1"/>
    </source>
</evidence>
<comment type="caution">
    <text evidence="3">The sequence shown here is derived from an EMBL/GenBank/DDBJ whole genome shotgun (WGS) entry which is preliminary data.</text>
</comment>
<feature type="region of interest" description="Disordered" evidence="1">
    <location>
        <begin position="374"/>
        <end position="401"/>
    </location>
</feature>
<protein>
    <submittedName>
        <fullName evidence="3">ABC-three component system protein</fullName>
    </submittedName>
</protein>
<dbReference type="Pfam" id="PF20283">
    <property type="entry name" value="CTD7"/>
    <property type="match status" value="1"/>
</dbReference>
<evidence type="ECO:0000313" key="4">
    <source>
        <dbReference type="Proteomes" id="UP001595765"/>
    </source>
</evidence>
<gene>
    <name evidence="3" type="ORF">ACFO3J_30475</name>
</gene>
<organism evidence="3 4">
    <name type="scientific">Streptomyces polygonati</name>
    <dbReference type="NCBI Taxonomy" id="1617087"/>
    <lineage>
        <taxon>Bacteria</taxon>
        <taxon>Bacillati</taxon>
        <taxon>Actinomycetota</taxon>
        <taxon>Actinomycetes</taxon>
        <taxon>Kitasatosporales</taxon>
        <taxon>Streptomycetaceae</taxon>
        <taxon>Streptomyces</taxon>
    </lineage>
</organism>
<dbReference type="InterPro" id="IPR046913">
    <property type="entry name" value="ABC-3C_CTD7"/>
</dbReference>
<dbReference type="EMBL" id="JBHSBB010000029">
    <property type="protein sequence ID" value="MFC4035764.1"/>
    <property type="molecule type" value="Genomic_DNA"/>
</dbReference>
<dbReference type="Proteomes" id="UP001595765">
    <property type="component" value="Unassembled WGS sequence"/>
</dbReference>
<dbReference type="RefSeq" id="WP_386436270.1">
    <property type="nucleotide sequence ID" value="NZ_JBHSBB010000029.1"/>
</dbReference>
<feature type="domain" description="ABC-three component systems C-terminal" evidence="2">
    <location>
        <begin position="259"/>
        <end position="389"/>
    </location>
</feature>
<evidence type="ECO:0000256" key="1">
    <source>
        <dbReference type="SAM" id="MobiDB-lite"/>
    </source>
</evidence>
<reference evidence="4" key="1">
    <citation type="journal article" date="2019" name="Int. J. Syst. Evol. Microbiol.">
        <title>The Global Catalogue of Microorganisms (GCM) 10K type strain sequencing project: providing services to taxonomists for standard genome sequencing and annotation.</title>
        <authorList>
            <consortium name="The Broad Institute Genomics Platform"/>
            <consortium name="The Broad Institute Genome Sequencing Center for Infectious Disease"/>
            <person name="Wu L."/>
            <person name="Ma J."/>
        </authorList>
    </citation>
    <scope>NUCLEOTIDE SEQUENCE [LARGE SCALE GENOMIC DNA]</scope>
    <source>
        <strain evidence="4">CGMCC 4.7237</strain>
    </source>
</reference>
<proteinExistence type="predicted"/>
<sequence length="401" mass="45177">MTGYLYQCELALVELAERSLDDPVVEVRMEVLDDVEFLHGAGSPSELLQSKHRRSAGQLSETGKDFWRSVASWIDALTVLGTSTSGPMPLLRLVTTQVATEGTFFYLLRGSPQRDVAAALDRMEAVAIASEPETTAEDRRKFMDLTPPQRYRLVAAIEISDGAPLMSDLDHRLARALGIAARRHGQAVLDQIKGWWYRMAVQLLERKNPALNRPSVSAQELQCRIEEITDQFAGQNLPVTQELRRLTEAETAAYRDQLVVRQMQWIGLNNRSIAMYLRDYHHASAQRSQWLRAFTITEQGLEEYEQRLWDEWDHISADLTDGHDQDSEDKQASVGKEVLKETMDAVADEPARLGSTTVGWIGRGTMHSLADRAGTAQEPVGWHPRFRHLLGQSAEDEEQGQ</sequence>
<evidence type="ECO:0000259" key="2">
    <source>
        <dbReference type="Pfam" id="PF20283"/>
    </source>
</evidence>